<evidence type="ECO:0000256" key="4">
    <source>
        <dbReference type="ARBA" id="ARBA00022741"/>
    </source>
</evidence>
<evidence type="ECO:0000256" key="2">
    <source>
        <dbReference type="ARBA" id="ARBA00022598"/>
    </source>
</evidence>
<feature type="domain" description="Mur ligase central" evidence="7">
    <location>
        <begin position="43"/>
        <end position="240"/>
    </location>
</feature>
<dbReference type="GO" id="GO:0005524">
    <property type="term" value="F:ATP binding"/>
    <property type="evidence" value="ECO:0007669"/>
    <property type="project" value="UniProtKB-KW"/>
</dbReference>
<dbReference type="NCBIfam" id="TIGR01499">
    <property type="entry name" value="folC"/>
    <property type="match status" value="1"/>
</dbReference>
<keyword evidence="5" id="KW-0067">ATP-binding</keyword>
<dbReference type="GO" id="GO:0005737">
    <property type="term" value="C:cytoplasm"/>
    <property type="evidence" value="ECO:0007669"/>
    <property type="project" value="TreeGrafter"/>
</dbReference>
<dbReference type="GO" id="GO:0008841">
    <property type="term" value="F:dihydrofolate synthase activity"/>
    <property type="evidence" value="ECO:0007669"/>
    <property type="project" value="UniProtKB-EC"/>
</dbReference>
<evidence type="ECO:0000259" key="7">
    <source>
        <dbReference type="Pfam" id="PF08245"/>
    </source>
</evidence>
<accession>A0A1W1ELM1</accession>
<dbReference type="Pfam" id="PF08245">
    <property type="entry name" value="Mur_ligase_M"/>
    <property type="match status" value="1"/>
</dbReference>
<proteinExistence type="inferred from homology"/>
<evidence type="ECO:0000313" key="8">
    <source>
        <dbReference type="EMBL" id="SHO81744.1"/>
    </source>
</evidence>
<dbReference type="AlphaFoldDB" id="A0A1W1ELM1"/>
<gene>
    <name evidence="8" type="ORF">MNB_SV-15-1016</name>
</gene>
<dbReference type="Gene3D" id="3.90.190.20">
    <property type="entry name" value="Mur ligase, C-terminal domain"/>
    <property type="match status" value="1"/>
</dbReference>
<dbReference type="SUPFAM" id="SSF53623">
    <property type="entry name" value="MurD-like peptide ligases, catalytic domain"/>
    <property type="match status" value="1"/>
</dbReference>
<dbReference type="PANTHER" id="PTHR11136:SF0">
    <property type="entry name" value="DIHYDROFOLATE SYNTHETASE-RELATED"/>
    <property type="match status" value="1"/>
</dbReference>
<dbReference type="EMBL" id="FRYL01000049">
    <property type="protein sequence ID" value="SHO81744.1"/>
    <property type="molecule type" value="Genomic_DNA"/>
</dbReference>
<dbReference type="EC" id="6.3.2.17" evidence="8"/>
<dbReference type="InterPro" id="IPR001645">
    <property type="entry name" value="Folylpolyglutamate_synth"/>
</dbReference>
<keyword evidence="2 8" id="KW-0436">Ligase</keyword>
<dbReference type="InterPro" id="IPR013221">
    <property type="entry name" value="Mur_ligase_cen"/>
</dbReference>
<reference evidence="8" key="1">
    <citation type="submission" date="2016-10" db="EMBL/GenBank/DDBJ databases">
        <authorList>
            <person name="de Groot N.N."/>
        </authorList>
    </citation>
    <scope>NUCLEOTIDE SEQUENCE</scope>
</reference>
<evidence type="ECO:0000256" key="6">
    <source>
        <dbReference type="ARBA" id="ARBA00022842"/>
    </source>
</evidence>
<keyword evidence="6" id="KW-0460">Magnesium</keyword>
<dbReference type="GO" id="GO:0046872">
    <property type="term" value="F:metal ion binding"/>
    <property type="evidence" value="ECO:0007669"/>
    <property type="project" value="UniProtKB-KW"/>
</dbReference>
<protein>
    <submittedName>
        <fullName evidence="8">Dihydrofolate synthase @ Folylpolyglutamate synthase</fullName>
        <ecNumber evidence="8">6.3.2.12</ecNumber>
        <ecNumber evidence="8">6.3.2.17</ecNumber>
    </submittedName>
</protein>
<keyword evidence="4" id="KW-0547">Nucleotide-binding</keyword>
<dbReference type="SUPFAM" id="SSF53244">
    <property type="entry name" value="MurD-like peptide ligases, peptide-binding domain"/>
    <property type="match status" value="1"/>
</dbReference>
<comment type="similarity">
    <text evidence="1">Belongs to the folylpolyglutamate synthase family.</text>
</comment>
<dbReference type="GO" id="GO:0004326">
    <property type="term" value="F:tetrahydrofolylpolyglutamate synthase activity"/>
    <property type="evidence" value="ECO:0007669"/>
    <property type="project" value="UniProtKB-EC"/>
</dbReference>
<dbReference type="EC" id="6.3.2.12" evidence="8"/>
<dbReference type="InterPro" id="IPR036615">
    <property type="entry name" value="Mur_ligase_C_dom_sf"/>
</dbReference>
<dbReference type="InterPro" id="IPR036565">
    <property type="entry name" value="Mur-like_cat_sf"/>
</dbReference>
<sequence>MNFIEYINSKPLFYKEIDYRRVYNAYDILEPYINHPITIHLVGTNGKGSTGRTIAHLLYKQNYSVVHYSSPHIIEFNERIWIDGKNIDNNTLEDAHQKLYKILSSKVSDSLTYFEYTTLLALVIASSCDVLILEAGLGGEFDATNIAPKDLSVITPIGLDHQEFLGDNIKDIATTKINSIDKKVLLSIGTTNEVEKIAIDIAEQKNAKVYLSSKSNIKGFDSYLKDNIQTAISSIEILELKYNIDDLKSLELFGRYYKLQDNIIIDVGHNPLSAKAIKDNLKDKKVVLVYNTLEDKNFKEIINILKDNIIRVDIIDIDTPRALKSEILIDYLESMGIENSKFSQIKRDEEYLVYGSFYTIEAFIRLNDNEF</sequence>
<name>A0A1W1ELM1_9ZZZZ</name>
<evidence type="ECO:0000256" key="1">
    <source>
        <dbReference type="ARBA" id="ARBA00008276"/>
    </source>
</evidence>
<dbReference type="Gene3D" id="3.40.1190.10">
    <property type="entry name" value="Mur-like, catalytic domain"/>
    <property type="match status" value="1"/>
</dbReference>
<dbReference type="PANTHER" id="PTHR11136">
    <property type="entry name" value="FOLYLPOLYGLUTAMATE SYNTHASE-RELATED"/>
    <property type="match status" value="1"/>
</dbReference>
<evidence type="ECO:0000256" key="3">
    <source>
        <dbReference type="ARBA" id="ARBA00022723"/>
    </source>
</evidence>
<evidence type="ECO:0000256" key="5">
    <source>
        <dbReference type="ARBA" id="ARBA00022840"/>
    </source>
</evidence>
<organism evidence="8">
    <name type="scientific">hydrothermal vent metagenome</name>
    <dbReference type="NCBI Taxonomy" id="652676"/>
    <lineage>
        <taxon>unclassified sequences</taxon>
        <taxon>metagenomes</taxon>
        <taxon>ecological metagenomes</taxon>
    </lineage>
</organism>
<keyword evidence="3" id="KW-0479">Metal-binding</keyword>